<accession>A0A1I7UT86</accession>
<dbReference type="AlphaFoldDB" id="A0A1I7UT86"/>
<reference evidence="2" key="1">
    <citation type="submission" date="2016-11" db="UniProtKB">
        <authorList>
            <consortium name="WormBaseParasite"/>
        </authorList>
    </citation>
    <scope>IDENTIFICATION</scope>
</reference>
<proteinExistence type="predicted"/>
<keyword evidence="1" id="KW-1185">Reference proteome</keyword>
<dbReference type="WBParaSite" id="Csp11.Scaffold630.g19116.t1">
    <property type="protein sequence ID" value="Csp11.Scaffold630.g19116.t1"/>
    <property type="gene ID" value="Csp11.Scaffold630.g19116"/>
</dbReference>
<evidence type="ECO:0000313" key="2">
    <source>
        <dbReference type="WBParaSite" id="Csp11.Scaffold630.g19116.t1"/>
    </source>
</evidence>
<name>A0A1I7UT86_9PELO</name>
<protein>
    <submittedName>
        <fullName evidence="2">FTH domain-containing protein</fullName>
    </submittedName>
</protein>
<organism evidence="1 2">
    <name type="scientific">Caenorhabditis tropicalis</name>
    <dbReference type="NCBI Taxonomy" id="1561998"/>
    <lineage>
        <taxon>Eukaryota</taxon>
        <taxon>Metazoa</taxon>
        <taxon>Ecdysozoa</taxon>
        <taxon>Nematoda</taxon>
        <taxon>Chromadorea</taxon>
        <taxon>Rhabditida</taxon>
        <taxon>Rhabditina</taxon>
        <taxon>Rhabditomorpha</taxon>
        <taxon>Rhabditoidea</taxon>
        <taxon>Rhabditidae</taxon>
        <taxon>Peloderinae</taxon>
        <taxon>Caenorhabditis</taxon>
    </lineage>
</organism>
<evidence type="ECO:0000313" key="1">
    <source>
        <dbReference type="Proteomes" id="UP000095282"/>
    </source>
</evidence>
<sequence length="218" mass="25599">MFIFHGDREFFRIYIKTQGENFHEFWRFKTLVPVLPDYQKNLLFSRWTQIEQAYKEILDFLDKIFWIKEVSFSNNVMFSCRLVPIAEHVVSKNLKIGSVNWQTSVENGKMAERILMVFKDATNFKTGGLGFFSIRSDPFHLYRMDRFEIEHASWMTVDQVIALRNCKLIQLGDVQFNSTDINKILLEYVENPGKLLELRLSGSENIILRDVVTGLNAV</sequence>
<dbReference type="Proteomes" id="UP000095282">
    <property type="component" value="Unplaced"/>
</dbReference>